<feature type="compositionally biased region" description="Low complexity" evidence="1">
    <location>
        <begin position="674"/>
        <end position="687"/>
    </location>
</feature>
<feature type="compositionally biased region" description="Polar residues" evidence="1">
    <location>
        <begin position="202"/>
        <end position="218"/>
    </location>
</feature>
<feature type="compositionally biased region" description="Polar residues" evidence="1">
    <location>
        <begin position="1"/>
        <end position="17"/>
    </location>
</feature>
<feature type="compositionally biased region" description="Basic and acidic residues" evidence="1">
    <location>
        <begin position="139"/>
        <end position="154"/>
    </location>
</feature>
<feature type="region of interest" description="Disordered" evidence="1">
    <location>
        <begin position="201"/>
        <end position="250"/>
    </location>
</feature>
<feature type="compositionally biased region" description="Basic and acidic residues" evidence="1">
    <location>
        <begin position="725"/>
        <end position="738"/>
    </location>
</feature>
<feature type="compositionally biased region" description="Basic and acidic residues" evidence="1">
    <location>
        <begin position="641"/>
        <end position="650"/>
    </location>
</feature>
<keyword evidence="3" id="KW-1185">Reference proteome</keyword>
<reference evidence="2 3" key="1">
    <citation type="submission" date="2019-02" db="EMBL/GenBank/DDBJ databases">
        <title>Genome sequencing of the rare red list fungi Antrodiella citrinella (Flaviporus citrinellus).</title>
        <authorList>
            <person name="Buettner E."/>
            <person name="Kellner H."/>
        </authorList>
    </citation>
    <scope>NUCLEOTIDE SEQUENCE [LARGE SCALE GENOMIC DNA]</scope>
    <source>
        <strain evidence="2 3">DSM 108506</strain>
    </source>
</reference>
<evidence type="ECO:0000313" key="3">
    <source>
        <dbReference type="Proteomes" id="UP000308730"/>
    </source>
</evidence>
<feature type="region of interest" description="Disordered" evidence="1">
    <location>
        <begin position="1"/>
        <end position="28"/>
    </location>
</feature>
<accession>A0A4S4MPW4</accession>
<name>A0A4S4MPW4_9APHY</name>
<feature type="compositionally biased region" description="Pro residues" evidence="1">
    <location>
        <begin position="695"/>
        <end position="706"/>
    </location>
</feature>
<dbReference type="EMBL" id="SGPM01000281">
    <property type="protein sequence ID" value="THH27091.1"/>
    <property type="molecule type" value="Genomic_DNA"/>
</dbReference>
<evidence type="ECO:0000313" key="2">
    <source>
        <dbReference type="EMBL" id="THH27091.1"/>
    </source>
</evidence>
<dbReference type="Proteomes" id="UP000308730">
    <property type="component" value="Unassembled WGS sequence"/>
</dbReference>
<organism evidence="2 3">
    <name type="scientific">Antrodiella citrinella</name>
    <dbReference type="NCBI Taxonomy" id="2447956"/>
    <lineage>
        <taxon>Eukaryota</taxon>
        <taxon>Fungi</taxon>
        <taxon>Dikarya</taxon>
        <taxon>Basidiomycota</taxon>
        <taxon>Agaricomycotina</taxon>
        <taxon>Agaricomycetes</taxon>
        <taxon>Polyporales</taxon>
        <taxon>Steccherinaceae</taxon>
        <taxon>Antrodiella</taxon>
    </lineage>
</organism>
<feature type="compositionally biased region" description="Basic and acidic residues" evidence="1">
    <location>
        <begin position="454"/>
        <end position="464"/>
    </location>
</feature>
<feature type="region of interest" description="Disordered" evidence="1">
    <location>
        <begin position="636"/>
        <end position="740"/>
    </location>
</feature>
<feature type="region of interest" description="Disordered" evidence="1">
    <location>
        <begin position="355"/>
        <end position="376"/>
    </location>
</feature>
<sequence>MATIQPPSSVPILTQSGPALPFSEEESIPTTPTQLTKAMMMSLPERTVRHHAALHHVPTDLSKEEMVDQLYGTRDRDTIVDRSLRRRRSLRVPVIEKKFVEERNIYSIFSSALDMQVQNRNFRPNKRFIIQEARDEEMRAEKKAAEDRALHESGDISARANTHGMQTDNAATVVGALVSNTLTFASPSPSTLHSILPPSVGLSVSSQPHTRSGTSSNVASPPTPNNSSFSSATPSTATHPASALNASLPPKVMSHMKTFQPFQRRERSPCPVPMPRLHRKRFLPIFFGNPASPSSNAPSQMGHTSTAVDAMTSGMPFVGFSHVQPASPASSFPNVPGIFRPLISWFTSIPFLPQATGSSSRSQPTTPAPSAFPPTRQLEDMEFSSGLMDDPTALPWVFTPSRPTHFPGLVMPIPDAPASPEPRRRGFSRRIITPLGLGGSGPLGAPYSKGATLRNKEQGDREMANEQNDGSDGVSGNAVGGDDDEDEAMEVEETLNENDNVDAAEYPDPIFPDPAIVSPLTQVTQVAPLVDPTPAELASNPLWHKLMAICAEAERRELVVLFDHVLNILRDIFGNAETPTQAVDVHWELICVLADDVKRAGGLEGTEVFWNFVEEFKNGGVKTRTFEGQDIAYGESRKRKYRDEASRDRTSSTSSSDGPSDGAAIGANKRSRMSTADNSSSSIARSSPTNERSSAPPPSVFRPPSPSAQRRTITERRTHTGTTERPFERARRQFDQNRVRRRAAPLVRTYAMTAAE</sequence>
<proteinExistence type="predicted"/>
<feature type="compositionally biased region" description="Low complexity" evidence="1">
    <location>
        <begin position="225"/>
        <end position="243"/>
    </location>
</feature>
<protein>
    <submittedName>
        <fullName evidence="2">Uncharacterized protein</fullName>
    </submittedName>
</protein>
<feature type="region of interest" description="Disordered" evidence="1">
    <location>
        <begin position="139"/>
        <end position="162"/>
    </location>
</feature>
<dbReference type="AlphaFoldDB" id="A0A4S4MPW4"/>
<gene>
    <name evidence="2" type="ORF">EUX98_g7096</name>
</gene>
<comment type="caution">
    <text evidence="2">The sequence shown here is derived from an EMBL/GenBank/DDBJ whole genome shotgun (WGS) entry which is preliminary data.</text>
</comment>
<feature type="region of interest" description="Disordered" evidence="1">
    <location>
        <begin position="432"/>
        <end position="484"/>
    </location>
</feature>
<evidence type="ECO:0000256" key="1">
    <source>
        <dbReference type="SAM" id="MobiDB-lite"/>
    </source>
</evidence>